<keyword evidence="2" id="KW-1185">Reference proteome</keyword>
<comment type="caution">
    <text evidence="1">The sequence shown here is derived from an EMBL/GenBank/DDBJ whole genome shotgun (WGS) entry which is preliminary data.</text>
</comment>
<gene>
    <name evidence="1" type="ORF">Lalb_Chr02g0147561</name>
</gene>
<name>A0A6A4R0N2_LUPAL</name>
<evidence type="ECO:0000313" key="2">
    <source>
        <dbReference type="Proteomes" id="UP000447434"/>
    </source>
</evidence>
<dbReference type="EMBL" id="WOCE01000002">
    <property type="protein sequence ID" value="KAE9618904.1"/>
    <property type="molecule type" value="Genomic_DNA"/>
</dbReference>
<proteinExistence type="predicted"/>
<protein>
    <submittedName>
        <fullName evidence="1">Uncharacterized protein</fullName>
    </submittedName>
</protein>
<organism evidence="1 2">
    <name type="scientific">Lupinus albus</name>
    <name type="common">White lupine</name>
    <name type="synonym">Lupinus termis</name>
    <dbReference type="NCBI Taxonomy" id="3870"/>
    <lineage>
        <taxon>Eukaryota</taxon>
        <taxon>Viridiplantae</taxon>
        <taxon>Streptophyta</taxon>
        <taxon>Embryophyta</taxon>
        <taxon>Tracheophyta</taxon>
        <taxon>Spermatophyta</taxon>
        <taxon>Magnoliopsida</taxon>
        <taxon>eudicotyledons</taxon>
        <taxon>Gunneridae</taxon>
        <taxon>Pentapetalae</taxon>
        <taxon>rosids</taxon>
        <taxon>fabids</taxon>
        <taxon>Fabales</taxon>
        <taxon>Fabaceae</taxon>
        <taxon>Papilionoideae</taxon>
        <taxon>50 kb inversion clade</taxon>
        <taxon>genistoids sensu lato</taxon>
        <taxon>core genistoids</taxon>
        <taxon>Genisteae</taxon>
        <taxon>Lupinus</taxon>
    </lineage>
</organism>
<dbReference type="AlphaFoldDB" id="A0A6A4R0N2"/>
<sequence>MSPPGRSQHFTHLKYSIMVPLLNPFNPTLKPINKFQNRWNHQLRAIIPIPNPSTLRSQTLPILMRYNRMMQILTLQRPASV</sequence>
<evidence type="ECO:0000313" key="1">
    <source>
        <dbReference type="EMBL" id="KAE9618904.1"/>
    </source>
</evidence>
<accession>A0A6A4R0N2</accession>
<dbReference type="Proteomes" id="UP000447434">
    <property type="component" value="Chromosome 2"/>
</dbReference>
<dbReference type="OrthoDB" id="10558506at2759"/>
<reference evidence="2" key="1">
    <citation type="journal article" date="2020" name="Nat. Commun.">
        <title>Genome sequence of the cluster root forming white lupin.</title>
        <authorList>
            <person name="Hufnagel B."/>
            <person name="Marques A."/>
            <person name="Soriano A."/>
            <person name="Marques L."/>
            <person name="Divol F."/>
            <person name="Doumas P."/>
            <person name="Sallet E."/>
            <person name="Mancinotti D."/>
            <person name="Carrere S."/>
            <person name="Marande W."/>
            <person name="Arribat S."/>
            <person name="Keller J."/>
            <person name="Huneau C."/>
            <person name="Blein T."/>
            <person name="Aime D."/>
            <person name="Laguerre M."/>
            <person name="Taylor J."/>
            <person name="Schubert V."/>
            <person name="Nelson M."/>
            <person name="Geu-Flores F."/>
            <person name="Crespi M."/>
            <person name="Gallardo-Guerrero K."/>
            <person name="Delaux P.-M."/>
            <person name="Salse J."/>
            <person name="Berges H."/>
            <person name="Guyot R."/>
            <person name="Gouzy J."/>
            <person name="Peret B."/>
        </authorList>
    </citation>
    <scope>NUCLEOTIDE SEQUENCE [LARGE SCALE GENOMIC DNA]</scope>
    <source>
        <strain evidence="2">cv. Amiga</strain>
    </source>
</reference>